<accession>A0A3A9JBX2</accession>
<dbReference type="RefSeq" id="WP_120638819.1">
    <property type="nucleotide sequence ID" value="NZ_RAQU01000076.1"/>
</dbReference>
<dbReference type="Proteomes" id="UP000274097">
    <property type="component" value="Unassembled WGS sequence"/>
</dbReference>
<keyword evidence="3" id="KW-1185">Reference proteome</keyword>
<dbReference type="InParanoid" id="A0A3A9JBX2"/>
<dbReference type="Proteomes" id="UP000278036">
    <property type="component" value="Unassembled WGS sequence"/>
</dbReference>
<protein>
    <submittedName>
        <fullName evidence="1">Polysaccharide deacetylase</fullName>
    </submittedName>
</protein>
<proteinExistence type="predicted"/>
<evidence type="ECO:0000313" key="2">
    <source>
        <dbReference type="EMBL" id="RMI20137.1"/>
    </source>
</evidence>
<dbReference type="EMBL" id="RFLX01000013">
    <property type="protein sequence ID" value="RMI20137.1"/>
    <property type="molecule type" value="Genomic_DNA"/>
</dbReference>
<evidence type="ECO:0000313" key="4">
    <source>
        <dbReference type="Proteomes" id="UP000278036"/>
    </source>
</evidence>
<gene>
    <name evidence="1" type="ORF">D6Z83_13485</name>
    <name evidence="2" type="ORF">EBE87_16780</name>
</gene>
<name>A0A3A9JBX2_9PROT</name>
<dbReference type="OrthoDB" id="7278036at2"/>
<sequence>MNLLISPGFSNPFLPLALEEEDIATFTAIAEGLGCTPEECGEAFMMATPLARDAAVMLWRGAVATMPRPDVPQTPLRAQHLRDALGTLRALLGLAPMLMPLDALAEAGLRYRA</sequence>
<organism evidence="1 4">
    <name type="scientific">Teichococcus wenyumeiae</name>
    <dbReference type="NCBI Taxonomy" id="2478470"/>
    <lineage>
        <taxon>Bacteria</taxon>
        <taxon>Pseudomonadati</taxon>
        <taxon>Pseudomonadota</taxon>
        <taxon>Alphaproteobacteria</taxon>
        <taxon>Acetobacterales</taxon>
        <taxon>Roseomonadaceae</taxon>
        <taxon>Roseomonas</taxon>
    </lineage>
</organism>
<evidence type="ECO:0000313" key="3">
    <source>
        <dbReference type="Proteomes" id="UP000274097"/>
    </source>
</evidence>
<reference evidence="1 4" key="1">
    <citation type="submission" date="2018-09" db="EMBL/GenBank/DDBJ databases">
        <title>Roseomonas sp. nov., isolated from feces of Tibetan antelopes in the Qinghai-Tibet plateau, China.</title>
        <authorList>
            <person name="Tian Z."/>
        </authorList>
    </citation>
    <scope>NUCLEOTIDE SEQUENCE [LARGE SCALE GENOMIC DNA]</scope>
    <source>
        <strain evidence="2 3">Z23</strain>
        <strain evidence="1 4">Z24</strain>
    </source>
</reference>
<evidence type="ECO:0000313" key="1">
    <source>
        <dbReference type="EMBL" id="RKK03640.1"/>
    </source>
</evidence>
<dbReference type="AlphaFoldDB" id="A0A3A9JBX2"/>
<comment type="caution">
    <text evidence="1">The sequence shown here is derived from an EMBL/GenBank/DDBJ whole genome shotgun (WGS) entry which is preliminary data.</text>
</comment>
<dbReference type="EMBL" id="RAQU01000076">
    <property type="protein sequence ID" value="RKK03640.1"/>
    <property type="molecule type" value="Genomic_DNA"/>
</dbReference>